<evidence type="ECO:0000313" key="13">
    <source>
        <dbReference type="RefSeq" id="XP_022244889.1"/>
    </source>
</evidence>
<keyword evidence="5" id="KW-0809">Transit peptide</keyword>
<dbReference type="GeneID" id="106462058"/>
<dbReference type="Gene3D" id="1.10.442.10">
    <property type="entry name" value="Cytochrome c oxidase subunit IV"/>
    <property type="match status" value="1"/>
</dbReference>
<organism evidence="11 12">
    <name type="scientific">Limulus polyphemus</name>
    <name type="common">Atlantic horseshoe crab</name>
    <dbReference type="NCBI Taxonomy" id="6850"/>
    <lineage>
        <taxon>Eukaryota</taxon>
        <taxon>Metazoa</taxon>
        <taxon>Ecdysozoa</taxon>
        <taxon>Arthropoda</taxon>
        <taxon>Chelicerata</taxon>
        <taxon>Merostomata</taxon>
        <taxon>Xiphosura</taxon>
        <taxon>Limulidae</taxon>
        <taxon>Limulus</taxon>
    </lineage>
</organism>
<evidence type="ECO:0000256" key="2">
    <source>
        <dbReference type="ARBA" id="ARBA00008135"/>
    </source>
</evidence>
<evidence type="ECO:0000256" key="6">
    <source>
        <dbReference type="ARBA" id="ARBA00022989"/>
    </source>
</evidence>
<dbReference type="InterPro" id="IPR013288">
    <property type="entry name" value="Cyt_c_oxidase_su4"/>
</dbReference>
<evidence type="ECO:0000256" key="1">
    <source>
        <dbReference type="ARBA" id="ARBA00004434"/>
    </source>
</evidence>
<gene>
    <name evidence="12 13" type="primary">LOC106462058</name>
</gene>
<comment type="pathway">
    <text evidence="10">Energy metabolism; oxidative phosphorylation.</text>
</comment>
<keyword evidence="11" id="KW-1185">Reference proteome</keyword>
<accession>A0ABM1SMN2</accession>
<dbReference type="InterPro" id="IPR004203">
    <property type="entry name" value="Cyt_c_oxidase_su4_fam"/>
</dbReference>
<reference evidence="12 13" key="1">
    <citation type="submission" date="2025-05" db="UniProtKB">
        <authorList>
            <consortium name="RefSeq"/>
        </authorList>
    </citation>
    <scope>IDENTIFICATION</scope>
    <source>
        <tissue evidence="12 13">Muscle</tissue>
    </source>
</reference>
<keyword evidence="6 10" id="KW-1133">Transmembrane helix</keyword>
<evidence type="ECO:0000313" key="12">
    <source>
        <dbReference type="RefSeq" id="XP_022244888.1"/>
    </source>
</evidence>
<evidence type="ECO:0000256" key="8">
    <source>
        <dbReference type="ARBA" id="ARBA00023128"/>
    </source>
</evidence>
<comment type="subcellular location">
    <subcellularLocation>
        <location evidence="1 10">Mitochondrion inner membrane</location>
        <topology evidence="1 10">Single-pass membrane protein</topology>
    </subcellularLocation>
</comment>
<keyword evidence="4 10" id="KW-0999">Mitochondrion inner membrane</keyword>
<dbReference type="SUPFAM" id="SSF81406">
    <property type="entry name" value="Mitochondrial cytochrome c oxidase subunit IV"/>
    <property type="match status" value="1"/>
</dbReference>
<evidence type="ECO:0000256" key="10">
    <source>
        <dbReference type="RuleBase" id="RU367145"/>
    </source>
</evidence>
<comment type="similarity">
    <text evidence="2 10">Belongs to the cytochrome c oxidase IV family.</text>
</comment>
<keyword evidence="9 10" id="KW-0472">Membrane</keyword>
<name>A0ABM1SMN2_LIMPO</name>
<dbReference type="InterPro" id="IPR036639">
    <property type="entry name" value="Cyt_c_oxidase_su4_sf"/>
</dbReference>
<dbReference type="RefSeq" id="XP_022244889.1">
    <property type="nucleotide sequence ID" value="XM_022389181.1"/>
</dbReference>
<comment type="function">
    <text evidence="10">Component of the cytochrome c oxidase, the last enzyme in the mitochondrial electron transport chain which drives oxidative phosphorylation.</text>
</comment>
<protein>
    <recommendedName>
        <fullName evidence="10">Cytochrome c oxidase subunit 4</fullName>
    </recommendedName>
</protein>
<evidence type="ECO:0000256" key="4">
    <source>
        <dbReference type="ARBA" id="ARBA00022792"/>
    </source>
</evidence>
<keyword evidence="3 10" id="KW-0812">Transmembrane</keyword>
<evidence type="ECO:0000256" key="3">
    <source>
        <dbReference type="ARBA" id="ARBA00022692"/>
    </source>
</evidence>
<dbReference type="PANTHER" id="PTHR10707:SF10">
    <property type="entry name" value="CYTOCHROME C OXIDASE SUBUNIT 4"/>
    <property type="match status" value="1"/>
</dbReference>
<proteinExistence type="inferred from homology"/>
<dbReference type="RefSeq" id="XP_022244888.1">
    <property type="nucleotide sequence ID" value="XM_022389180.1"/>
</dbReference>
<evidence type="ECO:0000256" key="7">
    <source>
        <dbReference type="ARBA" id="ARBA00023002"/>
    </source>
</evidence>
<dbReference type="Pfam" id="PF02936">
    <property type="entry name" value="COX4"/>
    <property type="match status" value="1"/>
</dbReference>
<sequence length="249" mass="29280">MKEYFLPIDSSKMRIRNLFTVDMENEEELQLSESEIDSIIELFCDTVLKDNFSQVSLIYFWLSCRDISSMAGHLLKVATKHLPSRYVASRIFIPSVAYHKERIGNREVVGFGLNGEPSYIDRTDFPMPAIRFKENSQEIITLREKEKDDWRKLTMDEKKALYRASFCQTFAEMKAPTGEWKSVLAGTLVAMSLTIWIYVWMKKFVYQPMPESFSPERKAAQFQRMIDLRINPIEGLTSNYDYENNRWKD</sequence>
<dbReference type="CDD" id="cd00922">
    <property type="entry name" value="Cyt_c_Oxidase_IV"/>
    <property type="match status" value="1"/>
</dbReference>
<evidence type="ECO:0000313" key="11">
    <source>
        <dbReference type="Proteomes" id="UP000694941"/>
    </source>
</evidence>
<dbReference type="Proteomes" id="UP000694941">
    <property type="component" value="Unplaced"/>
</dbReference>
<keyword evidence="7" id="KW-0560">Oxidoreductase</keyword>
<dbReference type="PANTHER" id="PTHR10707">
    <property type="entry name" value="CYTOCHROME C OXIDASE SUBUNIT IV"/>
    <property type="match status" value="1"/>
</dbReference>
<dbReference type="PRINTS" id="PR01873">
    <property type="entry name" value="CYTCOXIDASE4"/>
</dbReference>
<evidence type="ECO:0000256" key="9">
    <source>
        <dbReference type="ARBA" id="ARBA00023136"/>
    </source>
</evidence>
<feature type="transmembrane region" description="Helical" evidence="10">
    <location>
        <begin position="183"/>
        <end position="201"/>
    </location>
</feature>
<evidence type="ECO:0000256" key="5">
    <source>
        <dbReference type="ARBA" id="ARBA00022946"/>
    </source>
</evidence>
<comment type="subunit">
    <text evidence="10">Component of the cytochrome c oxidase (complex IV, CIV), a multisubunit enzyme composed of 14 subunits.</text>
</comment>
<keyword evidence="8 10" id="KW-0496">Mitochondrion</keyword>